<gene>
    <name evidence="2" type="ORF">DF183_00785</name>
</gene>
<dbReference type="Proteomes" id="UP000245216">
    <property type="component" value="Unassembled WGS sequence"/>
</dbReference>
<evidence type="ECO:0000313" key="2">
    <source>
        <dbReference type="EMBL" id="PWE15312.1"/>
    </source>
</evidence>
<evidence type="ECO:0000313" key="3">
    <source>
        <dbReference type="Proteomes" id="UP000245216"/>
    </source>
</evidence>
<dbReference type="AlphaFoldDB" id="A0A2U2BMT4"/>
<evidence type="ECO:0000256" key="1">
    <source>
        <dbReference type="SAM" id="SignalP"/>
    </source>
</evidence>
<organism evidence="2 3">
    <name type="scientific">Alcaligenes faecalis</name>
    <dbReference type="NCBI Taxonomy" id="511"/>
    <lineage>
        <taxon>Bacteria</taxon>
        <taxon>Pseudomonadati</taxon>
        <taxon>Pseudomonadota</taxon>
        <taxon>Betaproteobacteria</taxon>
        <taxon>Burkholderiales</taxon>
        <taxon>Alcaligenaceae</taxon>
        <taxon>Alcaligenes</taxon>
    </lineage>
</organism>
<comment type="caution">
    <text evidence="2">The sequence shown here is derived from an EMBL/GenBank/DDBJ whole genome shotgun (WGS) entry which is preliminary data.</text>
</comment>
<protein>
    <submittedName>
        <fullName evidence="2">Uncharacterized protein</fullName>
    </submittedName>
</protein>
<feature type="chain" id="PRO_5015737770" evidence="1">
    <location>
        <begin position="27"/>
        <end position="230"/>
    </location>
</feature>
<sequence>MRVRLPLSAVFAVATLQAAWAFPVQARNSLSTTENVMSTTINNPAAAFVPEAYVQVAQGAVSVDGEAVVLTRYEREDGRSSGLEGEHFSSVVSESGRLKGFAHISLDLVDRPLPSAERSETIARAFLKEHAPDLLPKMEIHWVDTHDEPIRVERNGRTETVTLTGMKVKARNLEDRLWFWVIVGPDEQPMVFERDITWITFPGHRKTEKWLHDSWLKQQKTDFAKGNKGV</sequence>
<name>A0A2U2BMT4_ALCFA</name>
<proteinExistence type="predicted"/>
<accession>A0A2U2BMT4</accession>
<dbReference type="EMBL" id="QEXO01000001">
    <property type="protein sequence ID" value="PWE15312.1"/>
    <property type="molecule type" value="Genomic_DNA"/>
</dbReference>
<feature type="signal peptide" evidence="1">
    <location>
        <begin position="1"/>
        <end position="26"/>
    </location>
</feature>
<reference evidence="2 3" key="1">
    <citation type="submission" date="2018-05" db="EMBL/GenBank/DDBJ databases">
        <title>Genome Sequence of an Efficient Indole-Degrading Bacterium, Alcaligenes sp.YBY.</title>
        <authorList>
            <person name="Yang B."/>
        </authorList>
    </citation>
    <scope>NUCLEOTIDE SEQUENCE [LARGE SCALE GENOMIC DNA]</scope>
    <source>
        <strain evidence="2 3">YBY</strain>
    </source>
</reference>
<reference evidence="2 3" key="2">
    <citation type="submission" date="2018-05" db="EMBL/GenBank/DDBJ databases">
        <authorList>
            <person name="Lanie J.A."/>
            <person name="Ng W.-L."/>
            <person name="Kazmierczak K.M."/>
            <person name="Andrzejewski T.M."/>
            <person name="Davidsen T.M."/>
            <person name="Wayne K.J."/>
            <person name="Tettelin H."/>
            <person name="Glass J.I."/>
            <person name="Rusch D."/>
            <person name="Podicherti R."/>
            <person name="Tsui H.-C.T."/>
            <person name="Winkler M.E."/>
        </authorList>
    </citation>
    <scope>NUCLEOTIDE SEQUENCE [LARGE SCALE GENOMIC DNA]</scope>
    <source>
        <strain evidence="2 3">YBY</strain>
    </source>
</reference>
<keyword evidence="1" id="KW-0732">Signal</keyword>